<keyword evidence="9" id="KW-0472">Membrane</keyword>
<dbReference type="PANTHER" id="PTHR43547">
    <property type="entry name" value="TWO-COMPONENT HISTIDINE KINASE"/>
    <property type="match status" value="1"/>
</dbReference>
<dbReference type="InterPro" id="IPR013783">
    <property type="entry name" value="Ig-like_fold"/>
</dbReference>
<dbReference type="PROSITE" id="PS50109">
    <property type="entry name" value="HIS_KIN"/>
    <property type="match status" value="1"/>
</dbReference>
<dbReference type="InterPro" id="IPR018062">
    <property type="entry name" value="HTH_AraC-typ_CS"/>
</dbReference>
<keyword evidence="13" id="KW-0547">Nucleotide-binding</keyword>
<dbReference type="PROSITE" id="PS01124">
    <property type="entry name" value="HTH_ARAC_FAMILY_2"/>
    <property type="match status" value="1"/>
</dbReference>
<feature type="coiled-coil region" evidence="8">
    <location>
        <begin position="815"/>
        <end position="844"/>
    </location>
</feature>
<evidence type="ECO:0000256" key="3">
    <source>
        <dbReference type="ARBA" id="ARBA00022553"/>
    </source>
</evidence>
<dbReference type="PANTHER" id="PTHR43547:SF2">
    <property type="entry name" value="HYBRID SIGNAL TRANSDUCTION HISTIDINE KINASE C"/>
    <property type="match status" value="1"/>
</dbReference>
<dbReference type="Pfam" id="PF00512">
    <property type="entry name" value="HisKA"/>
    <property type="match status" value="1"/>
</dbReference>
<dbReference type="SMART" id="SM00388">
    <property type="entry name" value="HisKA"/>
    <property type="match status" value="1"/>
</dbReference>
<dbReference type="SUPFAM" id="SSF63829">
    <property type="entry name" value="Calcium-dependent phosphotriesterase"/>
    <property type="match status" value="2"/>
</dbReference>
<organism evidence="13 14">
    <name type="scientific">Flavihumibacter fluminis</name>
    <dbReference type="NCBI Taxonomy" id="2909236"/>
    <lineage>
        <taxon>Bacteria</taxon>
        <taxon>Pseudomonadati</taxon>
        <taxon>Bacteroidota</taxon>
        <taxon>Chitinophagia</taxon>
        <taxon>Chitinophagales</taxon>
        <taxon>Chitinophagaceae</taxon>
        <taxon>Flavihumibacter</taxon>
    </lineage>
</organism>
<evidence type="ECO:0000256" key="9">
    <source>
        <dbReference type="SAM" id="Phobius"/>
    </source>
</evidence>
<keyword evidence="9" id="KW-1133">Transmembrane helix</keyword>
<evidence type="ECO:0000256" key="1">
    <source>
        <dbReference type="ARBA" id="ARBA00000085"/>
    </source>
</evidence>
<evidence type="ECO:0000256" key="6">
    <source>
        <dbReference type="ARBA" id="ARBA00023163"/>
    </source>
</evidence>
<keyword evidence="9" id="KW-0812">Transmembrane</keyword>
<evidence type="ECO:0000256" key="7">
    <source>
        <dbReference type="PROSITE-ProRule" id="PRU00169"/>
    </source>
</evidence>
<dbReference type="EC" id="2.7.13.3" evidence="2"/>
<dbReference type="CDD" id="cd17574">
    <property type="entry name" value="REC_OmpR"/>
    <property type="match status" value="1"/>
</dbReference>
<feature type="modified residue" description="4-aspartylphosphate" evidence="7">
    <location>
        <position position="1162"/>
    </location>
</feature>
<dbReference type="InterPro" id="IPR005467">
    <property type="entry name" value="His_kinase_dom"/>
</dbReference>
<dbReference type="InterPro" id="IPR003594">
    <property type="entry name" value="HATPase_dom"/>
</dbReference>
<dbReference type="PROSITE" id="PS50110">
    <property type="entry name" value="RESPONSE_REGULATORY"/>
    <property type="match status" value="1"/>
</dbReference>
<dbReference type="Pfam" id="PF07495">
    <property type="entry name" value="Y_Y_Y"/>
    <property type="match status" value="1"/>
</dbReference>
<dbReference type="Gene3D" id="2.130.10.10">
    <property type="entry name" value="YVTN repeat-like/Quinoprotein amine dehydrogenase"/>
    <property type="match status" value="2"/>
</dbReference>
<dbReference type="SMART" id="SM00387">
    <property type="entry name" value="HATPase_c"/>
    <property type="match status" value="1"/>
</dbReference>
<name>A0ABS9BP81_9BACT</name>
<reference evidence="13 14" key="1">
    <citation type="submission" date="2022-01" db="EMBL/GenBank/DDBJ databases">
        <title>Flavihumibacter sp. nov., isolated from sediment of a river.</title>
        <authorList>
            <person name="Liu H."/>
        </authorList>
    </citation>
    <scope>NUCLEOTIDE SEQUENCE [LARGE SCALE GENOMIC DNA]</scope>
    <source>
        <strain evidence="13 14">RY-1</strain>
    </source>
</reference>
<dbReference type="InterPro" id="IPR011123">
    <property type="entry name" value="Y_Y_Y"/>
</dbReference>
<dbReference type="GO" id="GO:0005524">
    <property type="term" value="F:ATP binding"/>
    <property type="evidence" value="ECO:0007669"/>
    <property type="project" value="UniProtKB-KW"/>
</dbReference>
<dbReference type="SUPFAM" id="SSF52172">
    <property type="entry name" value="CheY-like"/>
    <property type="match status" value="1"/>
</dbReference>
<gene>
    <name evidence="13" type="ORF">L0U88_18400</name>
</gene>
<dbReference type="CDD" id="cd00082">
    <property type="entry name" value="HisKA"/>
    <property type="match status" value="1"/>
</dbReference>
<dbReference type="Gene3D" id="1.10.10.60">
    <property type="entry name" value="Homeodomain-like"/>
    <property type="match status" value="2"/>
</dbReference>
<dbReference type="Gene3D" id="2.60.40.10">
    <property type="entry name" value="Immunoglobulins"/>
    <property type="match status" value="1"/>
</dbReference>
<evidence type="ECO:0000313" key="13">
    <source>
        <dbReference type="EMBL" id="MCF1716619.1"/>
    </source>
</evidence>
<dbReference type="SMART" id="SM00342">
    <property type="entry name" value="HTH_ARAC"/>
    <property type="match status" value="1"/>
</dbReference>
<dbReference type="Gene3D" id="3.40.50.2300">
    <property type="match status" value="1"/>
</dbReference>
<dbReference type="Pfam" id="PF07494">
    <property type="entry name" value="Reg_prop"/>
    <property type="match status" value="6"/>
</dbReference>
<dbReference type="InterPro" id="IPR011006">
    <property type="entry name" value="CheY-like_superfamily"/>
</dbReference>
<sequence>MNRILGLLMFVLVPVFFYQGQAQPNQINLIAITTKDGLSSNSVNVLLKDRSGWLWAGTEDGLARFDGTNFTIYRRNETREGTLMANEILSLHEDPQGNLWIGTSGGSLSKYDRRTDKFQHYPAVRKKDAIQNNVIRSVISDSKGMIWVAHFDGITLLDPATGSTRDLEINPSSGISSIQTPPTCLFEDSRHIIWIGSGKGLHLYNPVTKTVKYFTKLADPMATQSDETINAIREDKSGTLWVGTSHGLFRYNPTNQSFSKIASHSVNALADDGQHLWIGTSEGLEIMDLRTGRTNSFRQNQRNLHSLSAKQVRSIFIDNQGIYWIGTVGGGINKFDSNLNLFNYVQSNPFDNYGLNDPIVKAFAEDSDGNVFVGTEGGGLSLFDPKTKIFKQVLIPSERGTSNTEIDVLTLKKLSNGTILIGTYGDGLLVMNPAGKSIRRIKAGNNSSMLNANEVFVVSPMKNGEIWLGMNGQGINVLNSDFKVIRRYTPSPKQPNDSLLPINGYIRDIVEDADGNIWIATHGGGVACFNEKQNEFNVYKSSNSNLPNDKIQCILKDNKGDLWMGTFGSGVVRFSKEKKSFQTYAENNGLANSMAYTLLEDETGLIWVSTNNGISSIDPKTNNINNYGSHNGLQENNFVRGAGIKLRNGDLYFGGKEGFNYFNPEKLIKNNNIPIVTLTDLKIGNQSVQASKDGPVTDHISVAKEINLDFKQNFTLEYIGLTYTAPLQNKYAYKLEGFEKDWNEVGNKTSASYTNLDPGNYVFRIKASNNDGLWNEAGNSIRVIVHPPFWRTTYAYIFYALLTLGILLYIRYLSLQKWKKKFAREQEQLKIEQERREVERVRELDRLKIKFLTNLSHEFRTPISLILGPVESLLLREHGNDSKQLLLVKHNAKRLLNLVNQLLDFRKMEEHELKLLPTEGDLVPFMKEISQAFVDLAERKKIGFSYTSLIEKLHTSFDHDKLERILFNILSNAFKFTNKGGSVHMSLNWAKRTTAEQTWVEITIADTGIGIPQEQQSRIYDLFFQHQSPASILNQGTGIGLSITREFVKMHGGDIELESTPDKGTTFRILLPLTLLEEPEQEGKLAEANYSVPGKLMQEVVNPVSNTVTGPLPSILLVEDNDDFRFYLKDNLRLHYKVFEATNGKEGWQKTLTHHPQLIVSDISMPEMDGIQFCQKIKSDKRTMHIPIILLTALTGEDDQLNGLKTGASDYITKPFNFELLNAKIKNLLLLNDTLKTTYSKQIKALTPEIEIQSADEKLLHTILKYLDENLNNSQLSVEELSRHVGMSRSSLYNKLLELTGQTPVEFIRSIKLEKAAVLLEKSDMNVAEIAYSVGFSTPNYFAKSFKAKYNLLPSEYMIKTRKENVN</sequence>
<feature type="domain" description="HTH araC/xylS-type" evidence="10">
    <location>
        <begin position="1261"/>
        <end position="1360"/>
    </location>
</feature>
<evidence type="ECO:0000259" key="12">
    <source>
        <dbReference type="PROSITE" id="PS50110"/>
    </source>
</evidence>
<feature type="domain" description="Response regulatory" evidence="12">
    <location>
        <begin position="1114"/>
        <end position="1229"/>
    </location>
</feature>
<evidence type="ECO:0000256" key="5">
    <source>
        <dbReference type="ARBA" id="ARBA00023125"/>
    </source>
</evidence>
<accession>A0ABS9BP81</accession>
<keyword evidence="3 7" id="KW-0597">Phosphoprotein</keyword>
<dbReference type="Gene3D" id="3.30.565.10">
    <property type="entry name" value="Histidine kinase-like ATPase, C-terminal domain"/>
    <property type="match status" value="1"/>
</dbReference>
<evidence type="ECO:0000313" key="14">
    <source>
        <dbReference type="Proteomes" id="UP001200145"/>
    </source>
</evidence>
<dbReference type="EMBL" id="JAKEVY010000005">
    <property type="protein sequence ID" value="MCF1716619.1"/>
    <property type="molecule type" value="Genomic_DNA"/>
</dbReference>
<dbReference type="Gene3D" id="1.10.287.130">
    <property type="match status" value="1"/>
</dbReference>
<keyword evidence="5" id="KW-0238">DNA-binding</keyword>
<dbReference type="SMART" id="SM00448">
    <property type="entry name" value="REC"/>
    <property type="match status" value="1"/>
</dbReference>
<evidence type="ECO:0000259" key="11">
    <source>
        <dbReference type="PROSITE" id="PS50109"/>
    </source>
</evidence>
<dbReference type="InterPro" id="IPR015943">
    <property type="entry name" value="WD40/YVTN_repeat-like_dom_sf"/>
</dbReference>
<dbReference type="PRINTS" id="PR00344">
    <property type="entry name" value="BCTRLSENSOR"/>
</dbReference>
<dbReference type="Pfam" id="PF00072">
    <property type="entry name" value="Response_reg"/>
    <property type="match status" value="1"/>
</dbReference>
<evidence type="ECO:0000259" key="10">
    <source>
        <dbReference type="PROSITE" id="PS01124"/>
    </source>
</evidence>
<dbReference type="Pfam" id="PF12833">
    <property type="entry name" value="HTH_18"/>
    <property type="match status" value="1"/>
</dbReference>
<dbReference type="SUPFAM" id="SSF47384">
    <property type="entry name" value="Homodimeric domain of signal transducing histidine kinase"/>
    <property type="match status" value="1"/>
</dbReference>
<proteinExistence type="predicted"/>
<dbReference type="InterPro" id="IPR018060">
    <property type="entry name" value="HTH_AraC"/>
</dbReference>
<keyword evidence="6" id="KW-0804">Transcription</keyword>
<dbReference type="InterPro" id="IPR001789">
    <property type="entry name" value="Sig_transdc_resp-reg_receiver"/>
</dbReference>
<keyword evidence="8" id="KW-0175">Coiled coil</keyword>
<dbReference type="InterPro" id="IPR036890">
    <property type="entry name" value="HATPase_C_sf"/>
</dbReference>
<dbReference type="InterPro" id="IPR011110">
    <property type="entry name" value="Reg_prop"/>
</dbReference>
<dbReference type="PROSITE" id="PS00041">
    <property type="entry name" value="HTH_ARAC_FAMILY_1"/>
    <property type="match status" value="1"/>
</dbReference>
<dbReference type="SUPFAM" id="SSF55874">
    <property type="entry name" value="ATPase domain of HSP90 chaperone/DNA topoisomerase II/histidine kinase"/>
    <property type="match status" value="1"/>
</dbReference>
<dbReference type="InterPro" id="IPR009057">
    <property type="entry name" value="Homeodomain-like_sf"/>
</dbReference>
<dbReference type="Pfam" id="PF02518">
    <property type="entry name" value="HATPase_c"/>
    <property type="match status" value="1"/>
</dbReference>
<dbReference type="Proteomes" id="UP001200145">
    <property type="component" value="Unassembled WGS sequence"/>
</dbReference>
<comment type="caution">
    <text evidence="13">The sequence shown here is derived from an EMBL/GenBank/DDBJ whole genome shotgun (WGS) entry which is preliminary data.</text>
</comment>
<comment type="catalytic activity">
    <reaction evidence="1">
        <text>ATP + protein L-histidine = ADP + protein N-phospho-L-histidine.</text>
        <dbReference type="EC" id="2.7.13.3"/>
    </reaction>
</comment>
<feature type="domain" description="Histidine kinase" evidence="11">
    <location>
        <begin position="854"/>
        <end position="1075"/>
    </location>
</feature>
<evidence type="ECO:0000256" key="8">
    <source>
        <dbReference type="SAM" id="Coils"/>
    </source>
</evidence>
<protein>
    <recommendedName>
        <fullName evidence="2">histidine kinase</fullName>
        <ecNumber evidence="2">2.7.13.3</ecNumber>
    </recommendedName>
</protein>
<keyword evidence="4" id="KW-0805">Transcription regulation</keyword>
<dbReference type="SUPFAM" id="SSF46689">
    <property type="entry name" value="Homeodomain-like"/>
    <property type="match status" value="1"/>
</dbReference>
<evidence type="ECO:0000256" key="2">
    <source>
        <dbReference type="ARBA" id="ARBA00012438"/>
    </source>
</evidence>
<dbReference type="RefSeq" id="WP_234867942.1">
    <property type="nucleotide sequence ID" value="NZ_JAKEVY010000005.1"/>
</dbReference>
<dbReference type="SUPFAM" id="SSF101898">
    <property type="entry name" value="NHL repeat"/>
    <property type="match status" value="1"/>
</dbReference>
<keyword evidence="13" id="KW-0067">ATP-binding</keyword>
<feature type="transmembrane region" description="Helical" evidence="9">
    <location>
        <begin position="794"/>
        <end position="814"/>
    </location>
</feature>
<evidence type="ECO:0000256" key="4">
    <source>
        <dbReference type="ARBA" id="ARBA00023015"/>
    </source>
</evidence>
<keyword evidence="14" id="KW-1185">Reference proteome</keyword>
<dbReference type="InterPro" id="IPR003661">
    <property type="entry name" value="HisK_dim/P_dom"/>
</dbReference>
<dbReference type="InterPro" id="IPR036097">
    <property type="entry name" value="HisK_dim/P_sf"/>
</dbReference>
<dbReference type="InterPro" id="IPR004358">
    <property type="entry name" value="Sig_transdc_His_kin-like_C"/>
</dbReference>